<dbReference type="AlphaFoldDB" id="A0A8S3TQC1"/>
<keyword evidence="2" id="KW-0472">Membrane</keyword>
<reference evidence="3" key="1">
    <citation type="submission" date="2021-03" db="EMBL/GenBank/DDBJ databases">
        <authorList>
            <person name="Bekaert M."/>
        </authorList>
    </citation>
    <scope>NUCLEOTIDE SEQUENCE</scope>
</reference>
<comment type="caution">
    <text evidence="3">The sequence shown here is derived from an EMBL/GenBank/DDBJ whole genome shotgun (WGS) entry which is preliminary data.</text>
</comment>
<keyword evidence="4" id="KW-1185">Reference proteome</keyword>
<protein>
    <submittedName>
        <fullName evidence="3">Uncharacterized protein</fullName>
    </submittedName>
</protein>
<accession>A0A8S3TQC1</accession>
<evidence type="ECO:0000256" key="2">
    <source>
        <dbReference type="SAM" id="Phobius"/>
    </source>
</evidence>
<dbReference type="EMBL" id="CAJPWZ010002213">
    <property type="protein sequence ID" value="CAG2233627.1"/>
    <property type="molecule type" value="Genomic_DNA"/>
</dbReference>
<evidence type="ECO:0000313" key="3">
    <source>
        <dbReference type="EMBL" id="CAG2233627.1"/>
    </source>
</evidence>
<sequence length="182" mass="20951">MKTLNDTQNVRVSWTVQHLQAGFYMALECLPEIELVIVTKLTKYLYQMKNENAGFSFYIILSGSASLILAFIIVFTAYGIRRCLRRKIQINHSSTQTYKIEASQYDEIDENQIIHVHDVETAASDEIHVTDIDSDYEQPDNSVIRQRSNSDQRNLPSGSSSESSKTTLMKMTRLQRFDLNFI</sequence>
<proteinExistence type="predicted"/>
<evidence type="ECO:0000256" key="1">
    <source>
        <dbReference type="SAM" id="MobiDB-lite"/>
    </source>
</evidence>
<feature type="compositionally biased region" description="Polar residues" evidence="1">
    <location>
        <begin position="145"/>
        <end position="156"/>
    </location>
</feature>
<keyword evidence="2" id="KW-1133">Transmembrane helix</keyword>
<feature type="region of interest" description="Disordered" evidence="1">
    <location>
        <begin position="145"/>
        <end position="167"/>
    </location>
</feature>
<organism evidence="3 4">
    <name type="scientific">Mytilus edulis</name>
    <name type="common">Blue mussel</name>
    <dbReference type="NCBI Taxonomy" id="6550"/>
    <lineage>
        <taxon>Eukaryota</taxon>
        <taxon>Metazoa</taxon>
        <taxon>Spiralia</taxon>
        <taxon>Lophotrochozoa</taxon>
        <taxon>Mollusca</taxon>
        <taxon>Bivalvia</taxon>
        <taxon>Autobranchia</taxon>
        <taxon>Pteriomorphia</taxon>
        <taxon>Mytilida</taxon>
        <taxon>Mytiloidea</taxon>
        <taxon>Mytilidae</taxon>
        <taxon>Mytilinae</taxon>
        <taxon>Mytilus</taxon>
    </lineage>
</organism>
<dbReference type="Proteomes" id="UP000683360">
    <property type="component" value="Unassembled WGS sequence"/>
</dbReference>
<feature type="transmembrane region" description="Helical" evidence="2">
    <location>
        <begin position="55"/>
        <end position="80"/>
    </location>
</feature>
<keyword evidence="2" id="KW-0812">Transmembrane</keyword>
<gene>
    <name evidence="3" type="ORF">MEDL_46271</name>
</gene>
<evidence type="ECO:0000313" key="4">
    <source>
        <dbReference type="Proteomes" id="UP000683360"/>
    </source>
</evidence>
<name>A0A8S3TQC1_MYTED</name>